<comment type="caution">
    <text evidence="7">The sequence shown here is derived from an EMBL/GenBank/DDBJ whole genome shotgun (WGS) entry which is preliminary data.</text>
</comment>
<feature type="active site" description="Nucleophile" evidence="6">
    <location>
        <position position="355"/>
    </location>
</feature>
<keyword evidence="3 7" id="KW-0328">Glycosyltransferase</keyword>
<reference evidence="7 8" key="1">
    <citation type="journal article" date="2012" name="Eukaryot. Cell">
        <title>Draft genome sequence of Wickerhamomyces ciferrii NRRL Y-1031 F-60-10.</title>
        <authorList>
            <person name="Schneider J."/>
            <person name="Andrea H."/>
            <person name="Blom J."/>
            <person name="Jaenicke S."/>
            <person name="Ruckert C."/>
            <person name="Schorsch C."/>
            <person name="Szczepanowski R."/>
            <person name="Farwick M."/>
            <person name="Goesmann A."/>
            <person name="Puhler A."/>
            <person name="Schaffer S."/>
            <person name="Tauch A."/>
            <person name="Kohler T."/>
            <person name="Brinkrolf K."/>
        </authorList>
    </citation>
    <scope>NUCLEOTIDE SEQUENCE [LARGE SCALE GENOMIC DNA]</scope>
    <source>
        <strain evidence="8">ATCC 14091 / BCRC 22168 / CBS 111 / JCM 3599 / NBRC 0793 / NRRL Y-1031 F-60-10</strain>
    </source>
</reference>
<dbReference type="GO" id="GO:0000032">
    <property type="term" value="P:cell wall mannoprotein biosynthetic process"/>
    <property type="evidence" value="ECO:0007669"/>
    <property type="project" value="TreeGrafter"/>
</dbReference>
<dbReference type="InParanoid" id="K0KMG9"/>
<dbReference type="GO" id="GO:0004377">
    <property type="term" value="F:GDP-Man:Man(3)GlcNAc(2)-PP-Dol alpha-1,2-mannosyltransferase activity"/>
    <property type="evidence" value="ECO:0007669"/>
    <property type="project" value="UniProtKB-EC"/>
</dbReference>
<dbReference type="PANTHER" id="PTHR31121">
    <property type="entry name" value="ALPHA-1,2 MANNOSYLTRANSFERASE KTR1"/>
    <property type="match status" value="1"/>
</dbReference>
<dbReference type="PIRSF" id="PIRSF018153">
    <property type="entry name" value="Glyco_trans_15"/>
    <property type="match status" value="1"/>
</dbReference>
<evidence type="ECO:0000256" key="5">
    <source>
        <dbReference type="ARBA" id="ARBA00022968"/>
    </source>
</evidence>
<dbReference type="Proteomes" id="UP000009328">
    <property type="component" value="Unassembled WGS sequence"/>
</dbReference>
<dbReference type="FunCoup" id="K0KMG9">
    <property type="interactions" value="51"/>
</dbReference>
<dbReference type="InterPro" id="IPR002685">
    <property type="entry name" value="Glyco_trans_15"/>
</dbReference>
<keyword evidence="5" id="KW-0735">Signal-anchor</keyword>
<proteinExistence type="inferred from homology"/>
<dbReference type="EC" id="2.4.1.131" evidence="7"/>
<evidence type="ECO:0000313" key="8">
    <source>
        <dbReference type="Proteomes" id="UP000009328"/>
    </source>
</evidence>
<gene>
    <name evidence="7" type="ORF">BN7_1832</name>
</gene>
<dbReference type="Pfam" id="PF01793">
    <property type="entry name" value="Glyco_transf_15"/>
    <property type="match status" value="1"/>
</dbReference>
<dbReference type="GO" id="GO:0016020">
    <property type="term" value="C:membrane"/>
    <property type="evidence" value="ECO:0007669"/>
    <property type="project" value="UniProtKB-SubCell"/>
</dbReference>
<dbReference type="Gene3D" id="3.90.550.10">
    <property type="entry name" value="Spore Coat Polysaccharide Biosynthesis Protein SpsA, Chain A"/>
    <property type="match status" value="1"/>
</dbReference>
<dbReference type="HOGENOM" id="CLU_024327_1_1_1"/>
<comment type="similarity">
    <text evidence="2">Belongs to the glycosyltransferase 15 family.</text>
</comment>
<dbReference type="InterPro" id="IPR029044">
    <property type="entry name" value="Nucleotide-diphossugar_trans"/>
</dbReference>
<dbReference type="GO" id="GO:0005794">
    <property type="term" value="C:Golgi apparatus"/>
    <property type="evidence" value="ECO:0007669"/>
    <property type="project" value="TreeGrafter"/>
</dbReference>
<evidence type="ECO:0000256" key="6">
    <source>
        <dbReference type="PIRSR" id="PIRSR018153-1"/>
    </source>
</evidence>
<dbReference type="STRING" id="1206466.K0KMG9"/>
<dbReference type="GO" id="GO:0006493">
    <property type="term" value="P:protein O-linked glycosylation"/>
    <property type="evidence" value="ECO:0007669"/>
    <property type="project" value="TreeGrafter"/>
</dbReference>
<sequence length="461" mass="54563">MLKLTKRFQKLIFLVTFVLIIGTISYNYNVHKSIDIELAVDKLKNSSRYQDIRHFYQEILNNYKSGTSSQPYNSQIVTNEDGTINIDQSLKSLPKSKINPKEILRQNVELFDQVMQQPITEPTGLPISRINDPDYVKVNAAFVSLVRNSELRGIQSTIKQIESTFNKKYNYPYVFLNDKPFSDRFKKGIAQVTKSEVFYELVPPEVWDKPDFIDPEKEEEGIKYLEEKGVGYSKKISYHNMCRYYSMGFYNHPRMKQFKYYWRLEPKTNYFCDIDYDVFKFMQDNKKVYGYVLNLYDSPDSVRSLWPVTKEFLKKNPQYLNKNAALGWLKENQLNPEQTKIANGYSTCHFWSNFEIGDMDFYRSEAYTKWMEHLEANGGFYYERWGDAPVHSMGLALFADKEQIHWFRDIGYEHMPYANCPMSEKCVGCKKGQFSRFKNLNNQNCQPAWLLEMSDEWLNVY</sequence>
<comment type="subcellular location">
    <subcellularLocation>
        <location evidence="1">Membrane</location>
        <topology evidence="1">Single-pass type II membrane protein</topology>
    </subcellularLocation>
</comment>
<evidence type="ECO:0000256" key="2">
    <source>
        <dbReference type="ARBA" id="ARBA00007677"/>
    </source>
</evidence>
<dbReference type="GO" id="GO:0006487">
    <property type="term" value="P:protein N-linked glycosylation"/>
    <property type="evidence" value="ECO:0007669"/>
    <property type="project" value="TreeGrafter"/>
</dbReference>
<organism evidence="7 8">
    <name type="scientific">Wickerhamomyces ciferrii (strain ATCC 14091 / BCRC 22168 / CBS 111 / JCM 3599 / NBRC 0793 / NRRL Y-1031 F-60-10)</name>
    <name type="common">Yeast</name>
    <name type="synonym">Pichia ciferrii</name>
    <dbReference type="NCBI Taxonomy" id="1206466"/>
    <lineage>
        <taxon>Eukaryota</taxon>
        <taxon>Fungi</taxon>
        <taxon>Dikarya</taxon>
        <taxon>Ascomycota</taxon>
        <taxon>Saccharomycotina</taxon>
        <taxon>Saccharomycetes</taxon>
        <taxon>Phaffomycetales</taxon>
        <taxon>Wickerhamomycetaceae</taxon>
        <taxon>Wickerhamomyces</taxon>
    </lineage>
</organism>
<dbReference type="EMBL" id="CAIF01000040">
    <property type="protein sequence ID" value="CCH42288.1"/>
    <property type="molecule type" value="Genomic_DNA"/>
</dbReference>
<evidence type="ECO:0000256" key="1">
    <source>
        <dbReference type="ARBA" id="ARBA00004606"/>
    </source>
</evidence>
<evidence type="ECO:0000256" key="4">
    <source>
        <dbReference type="ARBA" id="ARBA00022679"/>
    </source>
</evidence>
<name>K0KMG9_WICCF</name>
<dbReference type="eggNOG" id="KOG4472">
    <property type="taxonomic scope" value="Eukaryota"/>
</dbReference>
<protein>
    <submittedName>
        <fullName evidence="7">Mannosyltransferase KTR4</fullName>
        <ecNumber evidence="7">2.4.1.131</ecNumber>
    </submittedName>
</protein>
<evidence type="ECO:0000313" key="7">
    <source>
        <dbReference type="EMBL" id="CCH42288.1"/>
    </source>
</evidence>
<dbReference type="AlphaFoldDB" id="K0KMG9"/>
<dbReference type="SUPFAM" id="SSF53448">
    <property type="entry name" value="Nucleotide-diphospho-sugar transferases"/>
    <property type="match status" value="1"/>
</dbReference>
<accession>K0KMG9</accession>
<dbReference type="PANTHER" id="PTHR31121:SF7">
    <property type="entry name" value="MANNOSYLTRANSFERASE KTR4-RELATED"/>
    <property type="match status" value="1"/>
</dbReference>
<keyword evidence="5" id="KW-0812">Transmembrane</keyword>
<keyword evidence="4 7" id="KW-0808">Transferase</keyword>
<keyword evidence="8" id="KW-1185">Reference proteome</keyword>
<evidence type="ECO:0000256" key="3">
    <source>
        <dbReference type="ARBA" id="ARBA00022676"/>
    </source>
</evidence>
<dbReference type="FunFam" id="3.90.550.10:FF:000051">
    <property type="entry name" value="Alpha-1,2-mannosyltransferase (Ktr4)"/>
    <property type="match status" value="1"/>
</dbReference>